<evidence type="ECO:0000256" key="2">
    <source>
        <dbReference type="ARBA" id="ARBA00009904"/>
    </source>
</evidence>
<keyword evidence="5 10" id="KW-1133">Transmembrane helix</keyword>
<dbReference type="GO" id="GO:0007035">
    <property type="term" value="P:vacuolar acidification"/>
    <property type="evidence" value="ECO:0007669"/>
    <property type="project" value="TreeGrafter"/>
</dbReference>
<evidence type="ECO:0000256" key="6">
    <source>
        <dbReference type="ARBA" id="ARBA00023065"/>
    </source>
</evidence>
<evidence type="ECO:0000256" key="10">
    <source>
        <dbReference type="RuleBase" id="RU361189"/>
    </source>
</evidence>
<feature type="transmembrane region" description="Helical" evidence="10">
    <location>
        <begin position="408"/>
        <end position="430"/>
    </location>
</feature>
<evidence type="ECO:0000256" key="1">
    <source>
        <dbReference type="ARBA" id="ARBA00004141"/>
    </source>
</evidence>
<dbReference type="GO" id="GO:0051117">
    <property type="term" value="F:ATPase binding"/>
    <property type="evidence" value="ECO:0007669"/>
    <property type="project" value="TreeGrafter"/>
</dbReference>
<dbReference type="GO" id="GO:0046961">
    <property type="term" value="F:proton-transporting ATPase activity, rotational mechanism"/>
    <property type="evidence" value="ECO:0007669"/>
    <property type="project" value="InterPro"/>
</dbReference>
<dbReference type="Gene3D" id="3.30.70.2750">
    <property type="match status" value="1"/>
</dbReference>
<keyword evidence="12" id="KW-1185">Reference proteome</keyword>
<keyword evidence="4 10" id="KW-0812">Transmembrane</keyword>
<dbReference type="KEGG" id="mpd:MCP_2293"/>
<comment type="function">
    <text evidence="8">Component of the A-type ATP synthase that produces ATP from ADP in the presence of a proton gradient across the membrane.</text>
</comment>
<dbReference type="RefSeq" id="WP_012901039.1">
    <property type="nucleotide sequence ID" value="NC_013665.1"/>
</dbReference>
<feature type="transmembrane region" description="Helical" evidence="10">
    <location>
        <begin position="521"/>
        <end position="544"/>
    </location>
</feature>
<dbReference type="Pfam" id="PF01496">
    <property type="entry name" value="V_ATPase_I"/>
    <property type="match status" value="2"/>
</dbReference>
<feature type="transmembrane region" description="Helical" evidence="10">
    <location>
        <begin position="369"/>
        <end position="396"/>
    </location>
</feature>
<proteinExistence type="inferred from homology"/>
<protein>
    <recommendedName>
        <fullName evidence="9 10">A-type ATP synthase subunit I</fullName>
    </recommendedName>
</protein>
<dbReference type="Gene3D" id="3.30.70.2170">
    <property type="match status" value="1"/>
</dbReference>
<evidence type="ECO:0000256" key="5">
    <source>
        <dbReference type="ARBA" id="ARBA00022989"/>
    </source>
</evidence>
<dbReference type="GO" id="GO:0033179">
    <property type="term" value="C:proton-transporting V-type ATPase, V0 domain"/>
    <property type="evidence" value="ECO:0007669"/>
    <property type="project" value="InterPro"/>
</dbReference>
<evidence type="ECO:0000256" key="4">
    <source>
        <dbReference type="ARBA" id="ARBA00022692"/>
    </source>
</evidence>
<feature type="transmembrane region" description="Helical" evidence="10">
    <location>
        <begin position="495"/>
        <end position="515"/>
    </location>
</feature>
<evidence type="ECO:0000256" key="9">
    <source>
        <dbReference type="ARBA" id="ARBA00068671"/>
    </source>
</evidence>
<keyword evidence="6 10" id="KW-0406">Ion transport</keyword>
<accession>D1Z0Z3</accession>
<keyword evidence="3 10" id="KW-0813">Transport</keyword>
<dbReference type="PANTHER" id="PTHR11629:SF63">
    <property type="entry name" value="V-TYPE PROTON ATPASE SUBUNIT A"/>
    <property type="match status" value="1"/>
</dbReference>
<dbReference type="InParanoid" id="D1Z0Z3"/>
<dbReference type="EMBL" id="AP011532">
    <property type="protein sequence ID" value="BAI62365.1"/>
    <property type="molecule type" value="Genomic_DNA"/>
</dbReference>
<dbReference type="eggNOG" id="arCOG04138">
    <property type="taxonomic scope" value="Archaea"/>
</dbReference>
<evidence type="ECO:0000256" key="7">
    <source>
        <dbReference type="ARBA" id="ARBA00023136"/>
    </source>
</evidence>
<evidence type="ECO:0000313" key="11">
    <source>
        <dbReference type="EMBL" id="BAI62365.1"/>
    </source>
</evidence>
<name>D1Z0Z3_METPS</name>
<dbReference type="PATRIC" id="fig|304371.9.peg.2334"/>
<reference evidence="11 12" key="2">
    <citation type="journal article" date="2008" name="Int. J. Syst. Evol. Microbiol.">
        <title>Methanocella paludicola gen. nov., sp. nov., a methane-producing archaeon, the first isolate of the lineage 'Rice Cluster I', and proposal of the new archaeal order Methanocellales ord. nov.</title>
        <authorList>
            <person name="Sakai S."/>
            <person name="Imachi H."/>
            <person name="Hanada S."/>
            <person name="Ohashi A."/>
            <person name="Harada H."/>
            <person name="Kamagata Y."/>
        </authorList>
    </citation>
    <scope>NUCLEOTIDE SEQUENCE [LARGE SCALE GENOMIC DNA]</scope>
    <source>
        <strain evidence="12">DSM 17711 / JCM 13418 / NBRC 101707 / SANAE</strain>
    </source>
</reference>
<feature type="transmembrane region" description="Helical" evidence="10">
    <location>
        <begin position="456"/>
        <end position="483"/>
    </location>
</feature>
<dbReference type="GO" id="GO:0016471">
    <property type="term" value="C:vacuolar proton-transporting V-type ATPase complex"/>
    <property type="evidence" value="ECO:0007669"/>
    <property type="project" value="TreeGrafter"/>
</dbReference>
<comment type="subcellular location">
    <subcellularLocation>
        <location evidence="1">Membrane</location>
        <topology evidence="1">Multi-pass membrane protein</topology>
    </subcellularLocation>
</comment>
<evidence type="ECO:0000256" key="3">
    <source>
        <dbReference type="ARBA" id="ARBA00022448"/>
    </source>
</evidence>
<feature type="transmembrane region" description="Helical" evidence="10">
    <location>
        <begin position="579"/>
        <end position="603"/>
    </location>
</feature>
<reference evidence="12" key="3">
    <citation type="journal article" date="2011" name="PLoS ONE">
        <title>Genome sequence of a mesophilic hydrogenotrophic methanogen Methanocella paludicola, the first cultivated representative of the order Methanocellales.</title>
        <authorList>
            <person name="Sakai S."/>
            <person name="Takaki Y."/>
            <person name="Shimamura S."/>
            <person name="Sekine M."/>
            <person name="Tajima T."/>
            <person name="Kosugi H."/>
            <person name="Ichikawa N."/>
            <person name="Tasumi E."/>
            <person name="Hiraki A.T."/>
            <person name="Shimizu A."/>
            <person name="Kato Y."/>
            <person name="Nishiko R."/>
            <person name="Mori K."/>
            <person name="Fujita N."/>
            <person name="Imachi H."/>
            <person name="Takai K."/>
        </authorList>
    </citation>
    <scope>NUCLEOTIDE SEQUENCE [LARGE SCALE GENOMIC DNA]</scope>
    <source>
        <strain evidence="12">DSM 17711 / JCM 13418 / NBRC 101707 / SANAE</strain>
    </source>
</reference>
<feature type="transmembrane region" description="Helical" evidence="10">
    <location>
        <begin position="556"/>
        <end position="573"/>
    </location>
</feature>
<organism evidence="11 12">
    <name type="scientific">Methanocella paludicola (strain DSM 17711 / JCM 13418 / NBRC 101707 / SANAE)</name>
    <dbReference type="NCBI Taxonomy" id="304371"/>
    <lineage>
        <taxon>Archaea</taxon>
        <taxon>Methanobacteriati</taxon>
        <taxon>Methanobacteriota</taxon>
        <taxon>Stenosarchaea group</taxon>
        <taxon>Methanomicrobia</taxon>
        <taxon>Methanocellales</taxon>
        <taxon>Methanocellaceae</taxon>
        <taxon>Methanocella</taxon>
    </lineage>
</organism>
<evidence type="ECO:0000313" key="12">
    <source>
        <dbReference type="Proteomes" id="UP000001882"/>
    </source>
</evidence>
<dbReference type="InterPro" id="IPR002490">
    <property type="entry name" value="V-ATPase_116kDa_su"/>
</dbReference>
<dbReference type="OrthoDB" id="85892at2157"/>
<dbReference type="Proteomes" id="UP000001882">
    <property type="component" value="Chromosome"/>
</dbReference>
<evidence type="ECO:0000256" key="8">
    <source>
        <dbReference type="ARBA" id="ARBA00059506"/>
    </source>
</evidence>
<sequence length="639" mass="71553">MLHRMKRIQVIGPKGDFQDVVDTLYHAGTVHLEDVCKCVSNTCICLSRVEAGKEAEVLSLLARIGSILFTLPVKADPEKQAEFDKKLSTMTNDEVIAAAQKVIDRLEWTTKELATRKSEREISITALNRYEKVIEKIRHIEHELPLLENYEINILIIQKEFEGVLELVREELEKITNGHFELAHTDIDDESTAVILIFHKKYSEPVHLFLFSANVNEVRLPQEFMGMKFNDMLILIEQRRREWGAEILEINKELEGLSRDWYLELSVLKRHLEDIGVEYRTFNQFGQSEYAFVIMGWIPGKHLRRTRKILHDYFGDRVVIDELKVSPEEMEHAPTYYDNPSFVKPFEFLMGLVRPPKYLEVDPSPLVAIFYPLFFGIMVGDIGYGLLILAISLVVYKKSEKTPWLRDLSRIMAICSIPSILFGFVFGEFFGNLGEEMGLLHPLSIFGISLNRAEAIIPMLLLTIAIGVFHVFLGLALGLVNAVAAGSRKHIAEKAGMLGVLTGILLLAGCVAGVLPQVLLYPSIIVLLASFPAILYGGGIFGTIEVISTMGNILSYARLMAIGLASVILALVANEFYGATGIVAIGIISAVALHALNLVLAMFSPSIHSLRLHMVEFFSKFYEGGGEKFKPFGRPGAQS</sequence>
<dbReference type="AlphaFoldDB" id="D1Z0Z3"/>
<reference evidence="11 12" key="1">
    <citation type="journal article" date="2007" name="Appl. Environ. Microbiol.">
        <title>Isolation of key methanogens for global methane emission from rice paddy fields: a novel isolate affiliated with the clone cluster rice cluster I.</title>
        <authorList>
            <person name="Sakai S."/>
            <person name="Imachi H."/>
            <person name="Sekiguchi Y."/>
            <person name="Ohashi A."/>
            <person name="Harada H."/>
            <person name="Kamagata Y."/>
        </authorList>
    </citation>
    <scope>NUCLEOTIDE SEQUENCE [LARGE SCALE GENOMIC DNA]</scope>
    <source>
        <strain evidence="12">DSM 17711 / JCM 13418 / NBRC 101707 / SANAE</strain>
    </source>
</reference>
<dbReference type="STRING" id="304371.MCP_2293"/>
<gene>
    <name evidence="11" type="primary">atpI-2</name>
    <name evidence="11" type="ordered locus">MCP_2293</name>
</gene>
<keyword evidence="7 10" id="KW-0472">Membrane</keyword>
<dbReference type="PANTHER" id="PTHR11629">
    <property type="entry name" value="VACUOLAR PROTON ATPASES"/>
    <property type="match status" value="1"/>
</dbReference>
<dbReference type="Gene3D" id="1.20.1460.20">
    <property type="match status" value="1"/>
</dbReference>
<dbReference type="GeneID" id="8682743"/>
<comment type="similarity">
    <text evidence="2 10">Belongs to the V-ATPase 116 kDa subunit family.</text>
</comment>